<dbReference type="AlphaFoldDB" id="A0A494Y200"/>
<evidence type="ECO:0000256" key="2">
    <source>
        <dbReference type="ARBA" id="ARBA00023015"/>
    </source>
</evidence>
<dbReference type="OrthoDB" id="5946420at2"/>
<dbReference type="InterPro" id="IPR036390">
    <property type="entry name" value="WH_DNA-bd_sf"/>
</dbReference>
<keyword evidence="3" id="KW-0238">DNA-binding</keyword>
<feature type="domain" description="HTH lysR-type" evidence="5">
    <location>
        <begin position="4"/>
        <end position="61"/>
    </location>
</feature>
<dbReference type="InterPro" id="IPR005119">
    <property type="entry name" value="LysR_subst-bd"/>
</dbReference>
<keyword evidence="7" id="KW-1185">Reference proteome</keyword>
<dbReference type="PANTHER" id="PTHR30579">
    <property type="entry name" value="TRANSCRIPTIONAL REGULATOR"/>
    <property type="match status" value="1"/>
</dbReference>
<dbReference type="SUPFAM" id="SSF46785">
    <property type="entry name" value="Winged helix' DNA-binding domain"/>
    <property type="match status" value="1"/>
</dbReference>
<dbReference type="FunFam" id="1.10.10.10:FF:000001">
    <property type="entry name" value="LysR family transcriptional regulator"/>
    <property type="match status" value="1"/>
</dbReference>
<evidence type="ECO:0000256" key="1">
    <source>
        <dbReference type="ARBA" id="ARBA00009437"/>
    </source>
</evidence>
<dbReference type="Gene3D" id="1.10.10.10">
    <property type="entry name" value="Winged helix-like DNA-binding domain superfamily/Winged helix DNA-binding domain"/>
    <property type="match status" value="1"/>
</dbReference>
<evidence type="ECO:0000313" key="7">
    <source>
        <dbReference type="Proteomes" id="UP000270342"/>
    </source>
</evidence>
<dbReference type="PRINTS" id="PR00039">
    <property type="entry name" value="HTHLYSR"/>
</dbReference>
<dbReference type="InterPro" id="IPR000847">
    <property type="entry name" value="LysR_HTH_N"/>
</dbReference>
<dbReference type="PROSITE" id="PS50931">
    <property type="entry name" value="HTH_LYSR"/>
    <property type="match status" value="1"/>
</dbReference>
<dbReference type="GO" id="GO:0003700">
    <property type="term" value="F:DNA-binding transcription factor activity"/>
    <property type="evidence" value="ECO:0007669"/>
    <property type="project" value="InterPro"/>
</dbReference>
<evidence type="ECO:0000313" key="6">
    <source>
        <dbReference type="EMBL" id="RKP56785.1"/>
    </source>
</evidence>
<sequence>MVMLDVDAVRAFTLVADFQSFTRAAEAMDTSQAAISVKLKRLEDRLGHKLIERTPRRVRLSARGAAFLEAAREFVAAHERAVAELTGSPRRFALGISEHVAGPDLPVLLARLHGFDPSLLIEVRIESSRQLLDAFESGALDAVIVRRDDDRRSGEVLALEPLGWFASPGFVHRAGAPVRLASMSAACGIRAMATRKLDAAGLAWTEVFIGGGVAAVAAAVSAGLAVGAFAHRVAPLGVVEVGAQLGLPALPSSEIVLHSSLSDPKSREALRTIAAAYREHRKSGQ</sequence>
<dbReference type="RefSeq" id="WP_121086114.1">
    <property type="nucleotide sequence ID" value="NZ_RBZU01000003.1"/>
</dbReference>
<dbReference type="InterPro" id="IPR036388">
    <property type="entry name" value="WH-like_DNA-bd_sf"/>
</dbReference>
<dbReference type="Gene3D" id="3.40.190.10">
    <property type="entry name" value="Periplasmic binding protein-like II"/>
    <property type="match status" value="2"/>
</dbReference>
<dbReference type="SUPFAM" id="SSF53850">
    <property type="entry name" value="Periplasmic binding protein-like II"/>
    <property type="match status" value="1"/>
</dbReference>
<name>A0A494Y200_9BURK</name>
<comment type="caution">
    <text evidence="6">The sequence shown here is derived from an EMBL/GenBank/DDBJ whole genome shotgun (WGS) entry which is preliminary data.</text>
</comment>
<keyword evidence="2" id="KW-0805">Transcription regulation</keyword>
<accession>A0A494Y200</accession>
<dbReference type="InterPro" id="IPR050176">
    <property type="entry name" value="LTTR"/>
</dbReference>
<gene>
    <name evidence="6" type="ORF">D7S86_09770</name>
</gene>
<dbReference type="Pfam" id="PF03466">
    <property type="entry name" value="LysR_substrate"/>
    <property type="match status" value="1"/>
</dbReference>
<protein>
    <submittedName>
        <fullName evidence="6">LysR family transcriptional regulator</fullName>
    </submittedName>
</protein>
<dbReference type="PANTHER" id="PTHR30579:SF7">
    <property type="entry name" value="HTH-TYPE TRANSCRIPTIONAL REGULATOR LRHA-RELATED"/>
    <property type="match status" value="1"/>
</dbReference>
<proteinExistence type="inferred from homology"/>
<evidence type="ECO:0000256" key="3">
    <source>
        <dbReference type="ARBA" id="ARBA00023125"/>
    </source>
</evidence>
<dbReference type="EMBL" id="RBZU01000003">
    <property type="protein sequence ID" value="RKP56785.1"/>
    <property type="molecule type" value="Genomic_DNA"/>
</dbReference>
<evidence type="ECO:0000256" key="4">
    <source>
        <dbReference type="ARBA" id="ARBA00023163"/>
    </source>
</evidence>
<keyword evidence="4" id="KW-0804">Transcription</keyword>
<dbReference type="GO" id="GO:0003677">
    <property type="term" value="F:DNA binding"/>
    <property type="evidence" value="ECO:0007669"/>
    <property type="project" value="UniProtKB-KW"/>
</dbReference>
<evidence type="ECO:0000259" key="5">
    <source>
        <dbReference type="PROSITE" id="PS50931"/>
    </source>
</evidence>
<comment type="similarity">
    <text evidence="1">Belongs to the LysR transcriptional regulatory family.</text>
</comment>
<organism evidence="6 7">
    <name type="scientific">Pararobbsia silviterrae</name>
    <dbReference type="NCBI Taxonomy" id="1792498"/>
    <lineage>
        <taxon>Bacteria</taxon>
        <taxon>Pseudomonadati</taxon>
        <taxon>Pseudomonadota</taxon>
        <taxon>Betaproteobacteria</taxon>
        <taxon>Burkholderiales</taxon>
        <taxon>Burkholderiaceae</taxon>
        <taxon>Pararobbsia</taxon>
    </lineage>
</organism>
<dbReference type="Proteomes" id="UP000270342">
    <property type="component" value="Unassembled WGS sequence"/>
</dbReference>
<dbReference type="Pfam" id="PF00126">
    <property type="entry name" value="HTH_1"/>
    <property type="match status" value="1"/>
</dbReference>
<reference evidence="6 7" key="1">
    <citation type="submission" date="2018-10" db="EMBL/GenBank/DDBJ databases">
        <title>Robbsia sp. DHC34, isolated from soil.</title>
        <authorList>
            <person name="Gao Z.-H."/>
            <person name="Qiu L.-H."/>
        </authorList>
    </citation>
    <scope>NUCLEOTIDE SEQUENCE [LARGE SCALE GENOMIC DNA]</scope>
    <source>
        <strain evidence="6 7">DHC34</strain>
    </source>
</reference>